<dbReference type="Proteomes" id="UP000037854">
    <property type="component" value="Unassembled WGS sequence"/>
</dbReference>
<dbReference type="Pfam" id="PF07602">
    <property type="entry name" value="DUF1565"/>
    <property type="match status" value="1"/>
</dbReference>
<dbReference type="InterPro" id="IPR052052">
    <property type="entry name" value="Polysaccharide_Lyase_9"/>
</dbReference>
<accession>A0ABR5MHN4</accession>
<evidence type="ECO:0000259" key="4">
    <source>
        <dbReference type="Pfam" id="PF07602"/>
    </source>
</evidence>
<dbReference type="EMBL" id="LGTK01000046">
    <property type="protein sequence ID" value="KPH73487.1"/>
    <property type="molecule type" value="Genomic_DNA"/>
</dbReference>
<feature type="non-terminal residue" evidence="6">
    <location>
        <position position="1"/>
    </location>
</feature>
<dbReference type="InterPro" id="IPR011459">
    <property type="entry name" value="DUF1565"/>
</dbReference>
<evidence type="ECO:0000313" key="6">
    <source>
        <dbReference type="EMBL" id="KPH73487.1"/>
    </source>
</evidence>
<dbReference type="InterPro" id="IPR011050">
    <property type="entry name" value="Pectin_lyase_fold/virulence"/>
</dbReference>
<dbReference type="Pfam" id="PF13229">
    <property type="entry name" value="Beta_helix"/>
    <property type="match status" value="1"/>
</dbReference>
<keyword evidence="3" id="KW-0732">Signal</keyword>
<gene>
    <name evidence="6" type="ORF">AFL42_12465</name>
</gene>
<dbReference type="SUPFAM" id="SSF51126">
    <property type="entry name" value="Pectin lyase-like"/>
    <property type="match status" value="1"/>
</dbReference>
<evidence type="ECO:0000256" key="2">
    <source>
        <dbReference type="ARBA" id="ARBA00022525"/>
    </source>
</evidence>
<proteinExistence type="predicted"/>
<evidence type="ECO:0000256" key="1">
    <source>
        <dbReference type="ARBA" id="ARBA00004613"/>
    </source>
</evidence>
<dbReference type="SMART" id="SM00710">
    <property type="entry name" value="PbH1"/>
    <property type="match status" value="8"/>
</dbReference>
<organism evidence="6 7">
    <name type="scientific">Oceanobacillus caeni</name>
    <dbReference type="NCBI Taxonomy" id="405946"/>
    <lineage>
        <taxon>Bacteria</taxon>
        <taxon>Bacillati</taxon>
        <taxon>Bacillota</taxon>
        <taxon>Bacilli</taxon>
        <taxon>Bacillales</taxon>
        <taxon>Bacillaceae</taxon>
        <taxon>Oceanobacillus</taxon>
    </lineage>
</organism>
<protein>
    <recommendedName>
        <fullName evidence="8">Right handed beta helix domain-containing protein</fullName>
    </recommendedName>
</protein>
<dbReference type="RefSeq" id="WP_060668812.1">
    <property type="nucleotide sequence ID" value="NZ_LGTK01000046.1"/>
</dbReference>
<dbReference type="InterPro" id="IPR039448">
    <property type="entry name" value="Beta_helix"/>
</dbReference>
<comment type="caution">
    <text evidence="6">The sequence shown here is derived from an EMBL/GenBank/DDBJ whole genome shotgun (WGS) entry which is preliminary data.</text>
</comment>
<dbReference type="PANTHER" id="PTHR40088">
    <property type="entry name" value="PECTATE LYASE (EUROFUNG)"/>
    <property type="match status" value="1"/>
</dbReference>
<feature type="domain" description="Right handed beta helix" evidence="5">
    <location>
        <begin position="243"/>
        <end position="384"/>
    </location>
</feature>
<keyword evidence="2" id="KW-0964">Secreted</keyword>
<evidence type="ECO:0000313" key="7">
    <source>
        <dbReference type="Proteomes" id="UP000037854"/>
    </source>
</evidence>
<evidence type="ECO:0000259" key="5">
    <source>
        <dbReference type="Pfam" id="PF13229"/>
    </source>
</evidence>
<dbReference type="PANTHER" id="PTHR40088:SF2">
    <property type="entry name" value="SECRETED SUGAR HYDROLASE"/>
    <property type="match status" value="1"/>
</dbReference>
<name>A0ABR5MHN4_9BACI</name>
<dbReference type="InterPro" id="IPR006626">
    <property type="entry name" value="PbH1"/>
</dbReference>
<evidence type="ECO:0000256" key="3">
    <source>
        <dbReference type="ARBA" id="ARBA00022729"/>
    </source>
</evidence>
<keyword evidence="7" id="KW-1185">Reference proteome</keyword>
<evidence type="ECO:0008006" key="8">
    <source>
        <dbReference type="Google" id="ProtNLM"/>
    </source>
</evidence>
<dbReference type="InterPro" id="IPR012334">
    <property type="entry name" value="Pectin_lyas_fold"/>
</dbReference>
<dbReference type="Gene3D" id="2.160.20.10">
    <property type="entry name" value="Single-stranded right-handed beta-helix, Pectin lyase-like"/>
    <property type="match status" value="1"/>
</dbReference>
<sequence>VALNGNDQNNGTKSKPFRTLKKAASEAKAGSTVFIRKGTYNENLVVKHSGTKSKPITFKPYKNEKVILSGEGMKDVEGDTSLVMINNKNYITISGLTIQDLTTDLANETVMGIHVTGSSSHITLENNHVQRIETHADDGNGHGIAIYGTRPMKDIHIANNTVENLKLGSSESIVLNGNINDFKVENNLVRRNNNIGIDLIGYEGTYHNKKADYVRNGVVKNNTVYENSSYGNPAYGDDYNAGGIYIDGGKNITIEKNTIYQCDIGIEATSEHADKYADHINILNNIIYNNFYTGISIGGYDENRGGTINSTISQNIIFRNDTKGLDGGQLLLQHDTKNNVIEKNILTAGPSRIFIANDFITNQGNKLQKNIFHKEKGKAGIWVWKAEEYTNFPEFKMVSKSDAESSYLDPKYKNANTFDFELEKNSPAKKIVE</sequence>
<comment type="subcellular location">
    <subcellularLocation>
        <location evidence="1">Secreted</location>
    </subcellularLocation>
</comment>
<feature type="domain" description="DUF1565" evidence="4">
    <location>
        <begin position="4"/>
        <end position="227"/>
    </location>
</feature>
<reference evidence="6 7" key="1">
    <citation type="submission" date="2015-07" db="EMBL/GenBank/DDBJ databases">
        <title>High-quality draft genome sequence of Oceanobacillus caeni HM6, a bacillus isolated from a human feces.</title>
        <authorList>
            <person name="Kumar J."/>
            <person name="Verma M.K."/>
            <person name="Pandey R."/>
            <person name="Bhambi M."/>
            <person name="Chauhan N."/>
        </authorList>
    </citation>
    <scope>NUCLEOTIDE SEQUENCE [LARGE SCALE GENOMIC DNA]</scope>
    <source>
        <strain evidence="6 7">HM6</strain>
    </source>
</reference>